<protein>
    <recommendedName>
        <fullName evidence="3">Reverse transcriptase domain-containing protein</fullName>
    </recommendedName>
</protein>
<reference evidence="1 2" key="1">
    <citation type="submission" date="2024-01" db="EMBL/GenBank/DDBJ databases">
        <title>Genome assemblies of Stephania.</title>
        <authorList>
            <person name="Yang L."/>
        </authorList>
    </citation>
    <scope>NUCLEOTIDE SEQUENCE [LARGE SCALE GENOMIC DNA]</scope>
    <source>
        <strain evidence="1">YNDBR</strain>
        <tissue evidence="1">Leaf</tissue>
    </source>
</reference>
<dbReference type="Proteomes" id="UP001420932">
    <property type="component" value="Unassembled WGS sequence"/>
</dbReference>
<comment type="caution">
    <text evidence="1">The sequence shown here is derived from an EMBL/GenBank/DDBJ whole genome shotgun (WGS) entry which is preliminary data.</text>
</comment>
<keyword evidence="2" id="KW-1185">Reference proteome</keyword>
<name>A0AAP0IFK6_9MAGN</name>
<evidence type="ECO:0000313" key="1">
    <source>
        <dbReference type="EMBL" id="KAK9114210.1"/>
    </source>
</evidence>
<dbReference type="EMBL" id="JBBNAF010000009">
    <property type="protein sequence ID" value="KAK9114210.1"/>
    <property type="molecule type" value="Genomic_DNA"/>
</dbReference>
<proteinExistence type="predicted"/>
<accession>A0AAP0IFK6</accession>
<organism evidence="1 2">
    <name type="scientific">Stephania yunnanensis</name>
    <dbReference type="NCBI Taxonomy" id="152371"/>
    <lineage>
        <taxon>Eukaryota</taxon>
        <taxon>Viridiplantae</taxon>
        <taxon>Streptophyta</taxon>
        <taxon>Embryophyta</taxon>
        <taxon>Tracheophyta</taxon>
        <taxon>Spermatophyta</taxon>
        <taxon>Magnoliopsida</taxon>
        <taxon>Ranunculales</taxon>
        <taxon>Menispermaceae</taxon>
        <taxon>Menispermoideae</taxon>
        <taxon>Cissampelideae</taxon>
        <taxon>Stephania</taxon>
    </lineage>
</organism>
<sequence length="105" mass="11758">MLKVFDEIRKHSGHSINRTKSQVFFSLNVEESLANSLSLKLGILRCDDLDKYLGVPLHAQESSKSTYAPLLDKLAKKVQNGDHLRISLVGRSTLASRFYPLSNSI</sequence>
<gene>
    <name evidence="1" type="ORF">Syun_021007</name>
</gene>
<dbReference type="AlphaFoldDB" id="A0AAP0IFK6"/>
<evidence type="ECO:0000313" key="2">
    <source>
        <dbReference type="Proteomes" id="UP001420932"/>
    </source>
</evidence>
<evidence type="ECO:0008006" key="3">
    <source>
        <dbReference type="Google" id="ProtNLM"/>
    </source>
</evidence>